<feature type="transmembrane region" description="Helical" evidence="1">
    <location>
        <begin position="7"/>
        <end position="27"/>
    </location>
</feature>
<keyword evidence="4" id="KW-1185">Reference proteome</keyword>
<dbReference type="EMBL" id="JAOCQI010000003">
    <property type="protein sequence ID" value="MCT7313680.1"/>
    <property type="molecule type" value="Genomic_DNA"/>
</dbReference>
<keyword evidence="3" id="KW-0012">Acyltransferase</keyword>
<sequence length="349" mass="38971">MLRSIQVLRAVAAWLVVGHHVMALYFAPDEVSNPIGKFFAQYGALGVDLFFVVSGLVIYMSSSARDVSPLQFAYRRAIRVVPAYWLFTAIAAILLLIDPAFLPATQFTPELLVKSLLFLPMQNPSGSGPFPLLTVGWTLNCEMFFYCLFAISLFLPGKARLPALLTALWLAQMSAQRSQTILVFYSNPFLFDFVIGVMVGLAFEQRWPQRLPHTMAAVLIACSLWLLKASHGDHDPLTAGLGCGAVAIVFLRYNHWFDNLSLLSTLGDWSYSTYLCHILILGVGLYAHTHWHVRLRVILPLALVLIAVASKISHSLIEVKTKEWLLQVRRRRSGKFAPLRGTEANTPLE</sequence>
<accession>A0ABT2LE48</accession>
<keyword evidence="1" id="KW-0472">Membrane</keyword>
<dbReference type="PANTHER" id="PTHR23028">
    <property type="entry name" value="ACETYLTRANSFERASE"/>
    <property type="match status" value="1"/>
</dbReference>
<comment type="caution">
    <text evidence="3">The sequence shown here is derived from an EMBL/GenBank/DDBJ whole genome shotgun (WGS) entry which is preliminary data.</text>
</comment>
<evidence type="ECO:0000313" key="3">
    <source>
        <dbReference type="EMBL" id="MCT7313680.1"/>
    </source>
</evidence>
<proteinExistence type="predicted"/>
<keyword evidence="1" id="KW-0812">Transmembrane</keyword>
<dbReference type="GO" id="GO:0016746">
    <property type="term" value="F:acyltransferase activity"/>
    <property type="evidence" value="ECO:0007669"/>
    <property type="project" value="UniProtKB-KW"/>
</dbReference>
<organism evidence="3 4">
    <name type="scientific">Ralstonia mojiangensis</name>
    <dbReference type="NCBI Taxonomy" id="2953895"/>
    <lineage>
        <taxon>Bacteria</taxon>
        <taxon>Pseudomonadati</taxon>
        <taxon>Pseudomonadota</taxon>
        <taxon>Betaproteobacteria</taxon>
        <taxon>Burkholderiales</taxon>
        <taxon>Burkholderiaceae</taxon>
        <taxon>Ralstonia</taxon>
    </lineage>
</organism>
<feature type="transmembrane region" description="Helical" evidence="1">
    <location>
        <begin position="182"/>
        <end position="203"/>
    </location>
</feature>
<dbReference type="Pfam" id="PF01757">
    <property type="entry name" value="Acyl_transf_3"/>
    <property type="match status" value="1"/>
</dbReference>
<dbReference type="RefSeq" id="WP_260779964.1">
    <property type="nucleotide sequence ID" value="NZ_JAOCQI010000003.1"/>
</dbReference>
<name>A0ABT2LE48_9RALS</name>
<dbReference type="InterPro" id="IPR050879">
    <property type="entry name" value="Acyltransferase_3"/>
</dbReference>
<dbReference type="Proteomes" id="UP001164420">
    <property type="component" value="Unassembled WGS sequence"/>
</dbReference>
<feature type="transmembrane region" description="Helical" evidence="1">
    <location>
        <begin position="298"/>
        <end position="317"/>
    </location>
</feature>
<keyword evidence="1" id="KW-1133">Transmembrane helix</keyword>
<feature type="transmembrane region" description="Helical" evidence="1">
    <location>
        <begin position="269"/>
        <end position="286"/>
    </location>
</feature>
<feature type="transmembrane region" description="Helical" evidence="1">
    <location>
        <begin position="143"/>
        <end position="170"/>
    </location>
</feature>
<reference evidence="3 4" key="1">
    <citation type="journal article" date="2023" name="Front. Microbiol.">
        <title>Ralstonia chuxiongensis sp. nov., Ralstonia mojiangensis sp. nov., and Ralstonia soli sp. nov., isolated from tobacco fields, are three novel species in the family Burkholderiaceae.</title>
        <authorList>
            <person name="Lu C.H."/>
            <person name="Zhang Y.Y."/>
            <person name="Jiang N."/>
            <person name="Chen W."/>
            <person name="Shao X."/>
            <person name="Zhao Z.M."/>
            <person name="Lu W.L."/>
            <person name="Hu X."/>
            <person name="Xi Y.X."/>
            <person name="Zou S.Y."/>
            <person name="Wei Q.J."/>
            <person name="Lin Z.L."/>
            <person name="Gong L."/>
            <person name="Gai X.T."/>
            <person name="Zhang L.Q."/>
            <person name="Li J.Y."/>
            <person name="Jin Y."/>
            <person name="Xia Z.Y."/>
        </authorList>
    </citation>
    <scope>NUCLEOTIDE SEQUENCE [LARGE SCALE GENOMIC DNA]</scope>
    <source>
        <strain evidence="3 4">22TCJT01-1</strain>
    </source>
</reference>
<feature type="transmembrane region" description="Helical" evidence="1">
    <location>
        <begin position="239"/>
        <end position="257"/>
    </location>
</feature>
<evidence type="ECO:0000256" key="1">
    <source>
        <dbReference type="SAM" id="Phobius"/>
    </source>
</evidence>
<feature type="transmembrane region" description="Helical" evidence="1">
    <location>
        <begin position="209"/>
        <end position="227"/>
    </location>
</feature>
<dbReference type="InterPro" id="IPR002656">
    <property type="entry name" value="Acyl_transf_3_dom"/>
</dbReference>
<feature type="transmembrane region" description="Helical" evidence="1">
    <location>
        <begin position="81"/>
        <end position="102"/>
    </location>
</feature>
<feature type="transmembrane region" description="Helical" evidence="1">
    <location>
        <begin position="39"/>
        <end position="60"/>
    </location>
</feature>
<evidence type="ECO:0000313" key="4">
    <source>
        <dbReference type="Proteomes" id="UP001164420"/>
    </source>
</evidence>
<feature type="domain" description="Acyltransferase 3" evidence="2">
    <location>
        <begin position="4"/>
        <end position="307"/>
    </location>
</feature>
<evidence type="ECO:0000259" key="2">
    <source>
        <dbReference type="Pfam" id="PF01757"/>
    </source>
</evidence>
<protein>
    <submittedName>
        <fullName evidence="3">Acyltransferase</fullName>
    </submittedName>
</protein>
<keyword evidence="3" id="KW-0808">Transferase</keyword>
<gene>
    <name evidence="3" type="ORF">N5J06_22135</name>
</gene>
<dbReference type="PANTHER" id="PTHR23028:SF53">
    <property type="entry name" value="ACYL_TRANSF_3 DOMAIN-CONTAINING PROTEIN"/>
    <property type="match status" value="1"/>
</dbReference>